<organism evidence="1 2">
    <name type="scientific">Ilex paraguariensis</name>
    <name type="common">yerba mate</name>
    <dbReference type="NCBI Taxonomy" id="185542"/>
    <lineage>
        <taxon>Eukaryota</taxon>
        <taxon>Viridiplantae</taxon>
        <taxon>Streptophyta</taxon>
        <taxon>Embryophyta</taxon>
        <taxon>Tracheophyta</taxon>
        <taxon>Spermatophyta</taxon>
        <taxon>Magnoliopsida</taxon>
        <taxon>eudicotyledons</taxon>
        <taxon>Gunneridae</taxon>
        <taxon>Pentapetalae</taxon>
        <taxon>asterids</taxon>
        <taxon>campanulids</taxon>
        <taxon>Aquifoliales</taxon>
        <taxon>Aquifoliaceae</taxon>
        <taxon>Ilex</taxon>
    </lineage>
</organism>
<proteinExistence type="predicted"/>
<comment type="caution">
    <text evidence="1">The sequence shown here is derived from an EMBL/GenBank/DDBJ whole genome shotgun (WGS) entry which is preliminary data.</text>
</comment>
<protein>
    <submittedName>
        <fullName evidence="1">Uncharacterized protein</fullName>
    </submittedName>
</protein>
<evidence type="ECO:0000313" key="1">
    <source>
        <dbReference type="EMBL" id="CAK9141028.1"/>
    </source>
</evidence>
<name>A0ABC8REC5_9AQUA</name>
<evidence type="ECO:0000313" key="2">
    <source>
        <dbReference type="Proteomes" id="UP001642360"/>
    </source>
</evidence>
<accession>A0ABC8REC5</accession>
<reference evidence="1 2" key="1">
    <citation type="submission" date="2024-02" db="EMBL/GenBank/DDBJ databases">
        <authorList>
            <person name="Vignale AGUSTIN F."/>
            <person name="Sosa J E."/>
            <person name="Modenutti C."/>
        </authorList>
    </citation>
    <scope>NUCLEOTIDE SEQUENCE [LARGE SCALE GENOMIC DNA]</scope>
</reference>
<dbReference type="AlphaFoldDB" id="A0ABC8REC5"/>
<keyword evidence="2" id="KW-1185">Reference proteome</keyword>
<sequence length="140" mass="15561">NVRNDRGVITTPVLALNRIDDSSNGGIVPLVTNVLPKGTLNATLPTTTDDLVVETPQNQENLVTIAGSWSQVVRHGKNSTYQPQMGKSFPKMKLQYFEPTKDNEHIVVKPPKEVVNRGCLEWETSLVWYFIEQKASVVDG</sequence>
<dbReference type="Proteomes" id="UP001642360">
    <property type="component" value="Unassembled WGS sequence"/>
</dbReference>
<gene>
    <name evidence="1" type="ORF">ILEXP_LOCUS8549</name>
</gene>
<feature type="non-terminal residue" evidence="1">
    <location>
        <position position="1"/>
    </location>
</feature>
<dbReference type="EMBL" id="CAUOFW020001092">
    <property type="protein sequence ID" value="CAK9141028.1"/>
    <property type="molecule type" value="Genomic_DNA"/>
</dbReference>